<sequence length="88" mass="9259">MTIETVVGHSCCCGLVGKLAGCGCRSSKTAGSAFCEYVHESQHNAKPFSMCRASKNRSCESSLRRIATMCLSLCYGGGGQCVINGKDN</sequence>
<evidence type="ECO:0000313" key="1">
    <source>
        <dbReference type="EMBL" id="MPC54071.1"/>
    </source>
</evidence>
<evidence type="ECO:0000313" key="2">
    <source>
        <dbReference type="Proteomes" id="UP000324222"/>
    </source>
</evidence>
<name>A0A5B7G2G6_PORTR</name>
<dbReference type="EMBL" id="VSRR010012085">
    <property type="protein sequence ID" value="MPC54071.1"/>
    <property type="molecule type" value="Genomic_DNA"/>
</dbReference>
<protein>
    <submittedName>
        <fullName evidence="1">Uncharacterized protein</fullName>
    </submittedName>
</protein>
<keyword evidence="2" id="KW-1185">Reference proteome</keyword>
<dbReference type="AlphaFoldDB" id="A0A5B7G2G6"/>
<accession>A0A5B7G2G6</accession>
<reference evidence="1 2" key="1">
    <citation type="submission" date="2019-05" db="EMBL/GenBank/DDBJ databases">
        <title>Another draft genome of Portunus trituberculatus and its Hox gene families provides insights of decapod evolution.</title>
        <authorList>
            <person name="Jeong J.-H."/>
            <person name="Song I."/>
            <person name="Kim S."/>
            <person name="Choi T."/>
            <person name="Kim D."/>
            <person name="Ryu S."/>
            <person name="Kim W."/>
        </authorList>
    </citation>
    <scope>NUCLEOTIDE SEQUENCE [LARGE SCALE GENOMIC DNA]</scope>
    <source>
        <tissue evidence="1">Muscle</tissue>
    </source>
</reference>
<gene>
    <name evidence="1" type="ORF">E2C01_047978</name>
</gene>
<comment type="caution">
    <text evidence="1">The sequence shown here is derived from an EMBL/GenBank/DDBJ whole genome shotgun (WGS) entry which is preliminary data.</text>
</comment>
<proteinExistence type="predicted"/>
<dbReference type="Proteomes" id="UP000324222">
    <property type="component" value="Unassembled WGS sequence"/>
</dbReference>
<organism evidence="1 2">
    <name type="scientific">Portunus trituberculatus</name>
    <name type="common">Swimming crab</name>
    <name type="synonym">Neptunus trituberculatus</name>
    <dbReference type="NCBI Taxonomy" id="210409"/>
    <lineage>
        <taxon>Eukaryota</taxon>
        <taxon>Metazoa</taxon>
        <taxon>Ecdysozoa</taxon>
        <taxon>Arthropoda</taxon>
        <taxon>Crustacea</taxon>
        <taxon>Multicrustacea</taxon>
        <taxon>Malacostraca</taxon>
        <taxon>Eumalacostraca</taxon>
        <taxon>Eucarida</taxon>
        <taxon>Decapoda</taxon>
        <taxon>Pleocyemata</taxon>
        <taxon>Brachyura</taxon>
        <taxon>Eubrachyura</taxon>
        <taxon>Portunoidea</taxon>
        <taxon>Portunidae</taxon>
        <taxon>Portuninae</taxon>
        <taxon>Portunus</taxon>
    </lineage>
</organism>